<dbReference type="PANTHER" id="PTHR30273">
    <property type="entry name" value="PERIPLASMIC SIGNAL SENSOR AND SIGMA FACTOR ACTIVATOR FECR-RELATED"/>
    <property type="match status" value="1"/>
</dbReference>
<gene>
    <name evidence="4" type="ORF">ACFO3E_14520</name>
</gene>
<evidence type="ECO:0000259" key="3">
    <source>
        <dbReference type="Pfam" id="PF16220"/>
    </source>
</evidence>
<feature type="domain" description="FecR N-terminal" evidence="3">
    <location>
        <begin position="18"/>
        <end position="57"/>
    </location>
</feature>
<keyword evidence="1" id="KW-0812">Transmembrane</keyword>
<evidence type="ECO:0000313" key="5">
    <source>
        <dbReference type="Proteomes" id="UP001595957"/>
    </source>
</evidence>
<dbReference type="PIRSF" id="PIRSF018266">
    <property type="entry name" value="FecR"/>
    <property type="match status" value="1"/>
</dbReference>
<dbReference type="RefSeq" id="WP_380805544.1">
    <property type="nucleotide sequence ID" value="NZ_JBHSFZ010000031.1"/>
</dbReference>
<keyword evidence="1" id="KW-1133">Transmembrane helix</keyword>
<dbReference type="EMBL" id="JBHSFZ010000031">
    <property type="protein sequence ID" value="MFC4595398.1"/>
    <property type="molecule type" value="Genomic_DNA"/>
</dbReference>
<evidence type="ECO:0000313" key="4">
    <source>
        <dbReference type="EMBL" id="MFC4595398.1"/>
    </source>
</evidence>
<dbReference type="Pfam" id="PF16220">
    <property type="entry name" value="DUF4880"/>
    <property type="match status" value="1"/>
</dbReference>
<dbReference type="Pfam" id="PF04773">
    <property type="entry name" value="FecR"/>
    <property type="match status" value="1"/>
</dbReference>
<dbReference type="InterPro" id="IPR012373">
    <property type="entry name" value="Ferrdict_sens_TM"/>
</dbReference>
<dbReference type="PANTHER" id="PTHR30273:SF2">
    <property type="entry name" value="PROTEIN FECR"/>
    <property type="match status" value="1"/>
</dbReference>
<accession>A0ABV9F0T2</accession>
<dbReference type="Gene3D" id="2.60.120.1440">
    <property type="match status" value="1"/>
</dbReference>
<protein>
    <submittedName>
        <fullName evidence="4">FecR family protein</fullName>
    </submittedName>
</protein>
<name>A0ABV9F0T2_9SPHN</name>
<sequence length="341" mass="37912">MTDERPDPIAPLGNQLYDDAAEWFAKMRGPDAKSHEPYFKAWLARGALHRAAYNKVSEIFTDSGRVDDPDRHCANDKPRLRPGKRGLAMIALFIAMGTISAKLMFHTALDRQEAGRLQHASLDHFTVASAVGQIRSVALPDGSSILLDTNSEVQVSFTATDRRLRLVRGRARFKVAHEQRPFNVAAGAGTVTARGTIFDVRLAEGGKVSVALLRGAVDVTVASSRAISRQRLRPGEQTAFAPRLEAPRPIADHEPNLWTQAKGEFHDEPLIDVVTEANRYADLPIEIGDVETERLRVSGIFSLKNTKALSIKLAALFNLEREVGKERIILRRRQDQKRFRP</sequence>
<keyword evidence="1" id="KW-0472">Membrane</keyword>
<feature type="domain" description="FecR protein" evidence="2">
    <location>
        <begin position="126"/>
        <end position="217"/>
    </location>
</feature>
<reference evidence="5" key="1">
    <citation type="journal article" date="2019" name="Int. J. Syst. Evol. Microbiol.">
        <title>The Global Catalogue of Microorganisms (GCM) 10K type strain sequencing project: providing services to taxonomists for standard genome sequencing and annotation.</title>
        <authorList>
            <consortium name="The Broad Institute Genomics Platform"/>
            <consortium name="The Broad Institute Genome Sequencing Center for Infectious Disease"/>
            <person name="Wu L."/>
            <person name="Ma J."/>
        </authorList>
    </citation>
    <scope>NUCLEOTIDE SEQUENCE [LARGE SCALE GENOMIC DNA]</scope>
    <source>
        <strain evidence="5">NBRC 103632</strain>
    </source>
</reference>
<proteinExistence type="predicted"/>
<evidence type="ECO:0000256" key="1">
    <source>
        <dbReference type="SAM" id="Phobius"/>
    </source>
</evidence>
<dbReference type="InterPro" id="IPR006860">
    <property type="entry name" value="FecR"/>
</dbReference>
<comment type="caution">
    <text evidence="4">The sequence shown here is derived from an EMBL/GenBank/DDBJ whole genome shotgun (WGS) entry which is preliminary data.</text>
</comment>
<organism evidence="4 5">
    <name type="scientific">Sphingobium tyrosinilyticum</name>
    <dbReference type="NCBI Taxonomy" id="2715436"/>
    <lineage>
        <taxon>Bacteria</taxon>
        <taxon>Pseudomonadati</taxon>
        <taxon>Pseudomonadota</taxon>
        <taxon>Alphaproteobacteria</taxon>
        <taxon>Sphingomonadales</taxon>
        <taxon>Sphingomonadaceae</taxon>
        <taxon>Sphingobium</taxon>
    </lineage>
</organism>
<keyword evidence="5" id="KW-1185">Reference proteome</keyword>
<feature type="transmembrane region" description="Helical" evidence="1">
    <location>
        <begin position="87"/>
        <end position="105"/>
    </location>
</feature>
<dbReference type="InterPro" id="IPR032623">
    <property type="entry name" value="FecR_N"/>
</dbReference>
<evidence type="ECO:0000259" key="2">
    <source>
        <dbReference type="Pfam" id="PF04773"/>
    </source>
</evidence>
<dbReference type="Proteomes" id="UP001595957">
    <property type="component" value="Unassembled WGS sequence"/>
</dbReference>